<feature type="transmembrane region" description="Helical" evidence="10">
    <location>
        <begin position="189"/>
        <end position="208"/>
    </location>
</feature>
<evidence type="ECO:0000256" key="4">
    <source>
        <dbReference type="ARBA" id="ARBA00022692"/>
    </source>
</evidence>
<dbReference type="EMBL" id="JAANIB010007242">
    <property type="protein sequence ID" value="KAG5326900.1"/>
    <property type="molecule type" value="Genomic_DNA"/>
</dbReference>
<dbReference type="Pfam" id="PF02949">
    <property type="entry name" value="7tm_6"/>
    <property type="match status" value="5"/>
</dbReference>
<dbReference type="GO" id="GO:0007165">
    <property type="term" value="P:signal transduction"/>
    <property type="evidence" value="ECO:0007669"/>
    <property type="project" value="UniProtKB-KW"/>
</dbReference>
<feature type="transmembrane region" description="Helical" evidence="10">
    <location>
        <begin position="123"/>
        <end position="145"/>
    </location>
</feature>
<comment type="caution">
    <text evidence="11">The sequence shown here is derived from an EMBL/GenBank/DDBJ whole genome shotgun (WGS) entry which is preliminary data.</text>
</comment>
<feature type="transmembrane region" description="Helical" evidence="10">
    <location>
        <begin position="293"/>
        <end position="314"/>
    </location>
</feature>
<name>A0A836FK55_9HYME</name>
<feature type="transmembrane region" description="Helical" evidence="10">
    <location>
        <begin position="1670"/>
        <end position="1691"/>
    </location>
</feature>
<feature type="transmembrane region" description="Helical" evidence="10">
    <location>
        <begin position="1301"/>
        <end position="1324"/>
    </location>
</feature>
<feature type="transmembrane region" description="Helical" evidence="10">
    <location>
        <begin position="1412"/>
        <end position="1433"/>
    </location>
</feature>
<feature type="transmembrane region" description="Helical" evidence="10">
    <location>
        <begin position="1215"/>
        <end position="1234"/>
    </location>
</feature>
<feature type="transmembrane region" description="Helical" evidence="10">
    <location>
        <begin position="24"/>
        <end position="48"/>
    </location>
</feature>
<comment type="subcellular location">
    <subcellularLocation>
        <location evidence="1">Cell membrane</location>
        <topology evidence="1">Multi-pass membrane protein</topology>
    </subcellularLocation>
</comment>
<feature type="transmembrane region" description="Helical" evidence="10">
    <location>
        <begin position="444"/>
        <end position="469"/>
    </location>
</feature>
<keyword evidence="4 10" id="KW-0812">Transmembrane</keyword>
<feature type="transmembrane region" description="Helical" evidence="10">
    <location>
        <begin position="768"/>
        <end position="793"/>
    </location>
</feature>
<dbReference type="GO" id="GO:0005886">
    <property type="term" value="C:plasma membrane"/>
    <property type="evidence" value="ECO:0007669"/>
    <property type="project" value="UniProtKB-SubCell"/>
</dbReference>
<keyword evidence="6 10" id="KW-1133">Transmembrane helix</keyword>
<feature type="non-terminal residue" evidence="11">
    <location>
        <position position="1"/>
    </location>
</feature>
<accession>A0A836FK55</accession>
<reference evidence="11 12" key="1">
    <citation type="submission" date="2020-02" db="EMBL/GenBank/DDBJ databases">
        <title>Relaxed selection underlies rapid genomic changes in the transitions from sociality to social parasitism in ants.</title>
        <authorList>
            <person name="Bi X."/>
        </authorList>
    </citation>
    <scope>NUCLEOTIDE SEQUENCE [LARGE SCALE GENOMIC DNA]</scope>
    <source>
        <strain evidence="11">BGI-DK2014b</strain>
        <tissue evidence="11">Whole body</tissue>
    </source>
</reference>
<evidence type="ECO:0000256" key="7">
    <source>
        <dbReference type="ARBA" id="ARBA00023136"/>
    </source>
</evidence>
<keyword evidence="2" id="KW-1003">Cell membrane</keyword>
<keyword evidence="12" id="KW-1185">Reference proteome</keyword>
<keyword evidence="3" id="KW-0716">Sensory transduction</keyword>
<keyword evidence="5" id="KW-0552">Olfaction</keyword>
<keyword evidence="8" id="KW-0675">Receptor</keyword>
<feature type="transmembrane region" description="Helical" evidence="10">
    <location>
        <begin position="964"/>
        <end position="987"/>
    </location>
</feature>
<evidence type="ECO:0000256" key="1">
    <source>
        <dbReference type="ARBA" id="ARBA00004651"/>
    </source>
</evidence>
<evidence type="ECO:0000313" key="12">
    <source>
        <dbReference type="Proteomes" id="UP000670152"/>
    </source>
</evidence>
<dbReference type="GO" id="GO:0005549">
    <property type="term" value="F:odorant binding"/>
    <property type="evidence" value="ECO:0007669"/>
    <property type="project" value="InterPro"/>
</dbReference>
<feature type="transmembrane region" description="Helical" evidence="10">
    <location>
        <begin position="1505"/>
        <end position="1524"/>
    </location>
</feature>
<evidence type="ECO:0000256" key="6">
    <source>
        <dbReference type="ARBA" id="ARBA00022989"/>
    </source>
</evidence>
<dbReference type="Proteomes" id="UP000670152">
    <property type="component" value="Unassembled WGS sequence"/>
</dbReference>
<sequence>MENEIDSTNIVCWSVQYGLRMIGVWPGTSCAILLKVLSISSMIVFQIFQYQHVIVHFEEEDLMILMDSLSVTFAYTLLLIKMLIFAFNSRLLNEIITCMIKDWKECDISDEYTMTRIAYVSRWVSNIIICSHMTSVFLYAIGTIIKIKNENQTDVRELIIKMEIPFKIESTSVHVAVLVSQFIHQTSAAGMVGVINSLLIILVLHVCGQIDIIRQKLSEITQKNVERKNIEGGNENVVKDLIVRHQQIITFSKNIEDLYSNIALVQFVSNTLVICCLGFLIVISIGIPGGSMMLVKSVFFYFVMSLEAFVYCFVGQHLSTKSEMIGDSVYESFWYELSPSQNRDIYIMIIRSQQHLTLTIGKVMELSLRQFANILKASASYVSVLHAILELLVEDELMLCKNYCTKILLQYYELIFITRYHSSRCLFLTFQYWYLIMHFGESNIFLLMDVISATLTYSLLFVKLIIIIFNVRLLDDIIVHMVEDWKKRDISDEYTMNRMAYVSRWFSNLIICSHAVSVFFYAMGTLLAHRNSNQTDARELILKMELPFEIETTSVYLTVLITQFVHQVSAASMLAVLNCLLLTLVLHACGQIDILRQKLNEITPRRKNTKQHMNDIAKILIIRHQKIISFSKNIETLFSNIALIQFVSITLVLCSLGFVIVTSIGVPGGSPMLVKSVFFYILVNMEAFIICFLGEYLSTKSKMIGDAAYETLWYELNPIQNRDILFIIVRSQKFLTLTIGKVAELSLKQFANIFQYWYVILRFGEEDLLLLIDVLSATMAYSLLLIKLIIFAFNARLLNEIIAHTVVDWKERDVYDEYTMTRMAYISRRFSNFIIALYALSVFLYATGTLLRFKSNNQTDTRELLLKMELPFEIKSTSVHIAVFVTQYVHQTSAASMVGVINSLLITLVLHMCGQIDILRQKLCEITQKDIKRDINNRILKMLIIRHQKIISFSKNIEDFFSNIALIQFVSNIIITCSLGFLISMGVPGGIPMLIKSMLFYIVISMEAFIYCFLGEHLSTKSQEIGDAIYELLWYEMNPNQNQDILILLIRSQKHLTLTIGKVMDLSLKQFASLFYNAIFCNAIDLLPTRNMGTATLSRLVKFGLHVYGIWPYAPSTVIFRSYWIIMLSMAQVFQYRYVIMNIHMDDFSQYMDGVSSAMASTLLYIKLVILWTHQRIFFDVLQMMSTDWQDYTSNSYISHIMTDTANVAHRTSRWIVGTQVVAVFLYVAGIFAANTNDPERLEPYARELILKMELPFNISTNFIYMTVQIVQIYHLFLVACGITIINSLFVTLSLDTPNAAAILMKSVLFYISINLEAFIYCFCGEYLSAKSKMIGNTMYNSLWYDFPAKEGRTILFLILRSQKRLTITSGKVVDLSLEQFTSMTTISRLIKFGLHIYGIWPYVPSTIVFRLYWIIVLSTAQVFQYGYVIMNIHMDDFSEYMDGVSSAMTSSLLYIKLVILWTNQRIFFDVLQMMSEDWQVHTSNCYNSRIMTDMANVARRTSRWIVGMQIGSATFYSVGVLAANANSPEKLEPYARELILKMEFPFNISTDFIYTTVQTVQFYHLFLVACGITIINSLLVTLILHICGQIDILREWLTKIFSKNSADSMDEITMKSLITKHHRIIVFADNIETLYTYIAMMMLLSDTIIICCLGFIIATSLDTPNAAAILVKSVLFYISMNVEAFIYCFCGEYLSAKSKMIGSAAYDSLWYDFPAKKSRTVLFLILRSQKRLTITSGKIIDLSLELFTSVIKASLSYMSVLIAMYSR</sequence>
<dbReference type="PANTHER" id="PTHR21137:SF35">
    <property type="entry name" value="ODORANT RECEPTOR 19A-RELATED"/>
    <property type="match status" value="1"/>
</dbReference>
<feature type="transmembrane region" description="Helical" evidence="10">
    <location>
        <begin position="895"/>
        <end position="913"/>
    </location>
</feature>
<evidence type="ECO:0000256" key="3">
    <source>
        <dbReference type="ARBA" id="ARBA00022606"/>
    </source>
</evidence>
<gene>
    <name evidence="11" type="primary">Or22c_3</name>
    <name evidence="11" type="ORF">G6Z77_0012872</name>
</gene>
<evidence type="ECO:0000256" key="9">
    <source>
        <dbReference type="ARBA" id="ARBA00023224"/>
    </source>
</evidence>
<evidence type="ECO:0000256" key="8">
    <source>
        <dbReference type="ARBA" id="ARBA00023170"/>
    </source>
</evidence>
<keyword evidence="9" id="KW-0807">Transducer</keyword>
<feature type="transmembrane region" description="Helical" evidence="10">
    <location>
        <begin position="262"/>
        <end position="287"/>
    </location>
</feature>
<feature type="transmembrane region" description="Helical" evidence="10">
    <location>
        <begin position="1110"/>
        <end position="1134"/>
    </location>
</feature>
<organism evidence="11 12">
    <name type="scientific">Acromyrmex heyeri</name>
    <dbReference type="NCBI Taxonomy" id="230685"/>
    <lineage>
        <taxon>Eukaryota</taxon>
        <taxon>Metazoa</taxon>
        <taxon>Ecdysozoa</taxon>
        <taxon>Arthropoda</taxon>
        <taxon>Hexapoda</taxon>
        <taxon>Insecta</taxon>
        <taxon>Pterygota</taxon>
        <taxon>Neoptera</taxon>
        <taxon>Endopterygota</taxon>
        <taxon>Hymenoptera</taxon>
        <taxon>Apocrita</taxon>
        <taxon>Aculeata</taxon>
        <taxon>Formicoidea</taxon>
        <taxon>Formicidae</taxon>
        <taxon>Myrmicinae</taxon>
        <taxon>Acromyrmex</taxon>
    </lineage>
</organism>
<keyword evidence="7 10" id="KW-0472">Membrane</keyword>
<protein>
    <submittedName>
        <fullName evidence="11">OR22C protein</fullName>
    </submittedName>
</protein>
<feature type="non-terminal residue" evidence="11">
    <location>
        <position position="1768"/>
    </location>
</feature>
<dbReference type="GO" id="GO:0004984">
    <property type="term" value="F:olfactory receptor activity"/>
    <property type="evidence" value="ECO:0007669"/>
    <property type="project" value="InterPro"/>
</dbReference>
<feature type="transmembrane region" description="Helical" evidence="10">
    <location>
        <begin position="830"/>
        <end position="851"/>
    </location>
</feature>
<feature type="transmembrane region" description="Helical" evidence="10">
    <location>
        <begin position="69"/>
        <end position="87"/>
    </location>
</feature>
<dbReference type="OrthoDB" id="6765072at2759"/>
<feature type="transmembrane region" description="Helical" evidence="10">
    <location>
        <begin position="1273"/>
        <end position="1295"/>
    </location>
</feature>
<feature type="transmembrane region" description="Helical" evidence="10">
    <location>
        <begin position="1563"/>
        <end position="1585"/>
    </location>
</feature>
<evidence type="ECO:0000256" key="10">
    <source>
        <dbReference type="SAM" id="Phobius"/>
    </source>
</evidence>
<proteinExistence type="predicted"/>
<feature type="transmembrane region" description="Helical" evidence="10">
    <location>
        <begin position="1155"/>
        <end position="1174"/>
    </location>
</feature>
<dbReference type="PANTHER" id="PTHR21137">
    <property type="entry name" value="ODORANT RECEPTOR"/>
    <property type="match status" value="1"/>
</dbReference>
<feature type="transmembrane region" description="Helical" evidence="10">
    <location>
        <begin position="505"/>
        <end position="527"/>
    </location>
</feature>
<feature type="transmembrane region" description="Helical" evidence="10">
    <location>
        <begin position="571"/>
        <end position="589"/>
    </location>
</feature>
<dbReference type="InterPro" id="IPR004117">
    <property type="entry name" value="7tm6_olfct_rcpt"/>
</dbReference>
<evidence type="ECO:0000256" key="5">
    <source>
        <dbReference type="ARBA" id="ARBA00022725"/>
    </source>
</evidence>
<evidence type="ECO:0000256" key="2">
    <source>
        <dbReference type="ARBA" id="ARBA00022475"/>
    </source>
</evidence>
<feature type="transmembrane region" description="Helical" evidence="10">
    <location>
        <begin position="677"/>
        <end position="697"/>
    </location>
</feature>
<feature type="transmembrane region" description="Helical" evidence="10">
    <location>
        <begin position="1635"/>
        <end position="1658"/>
    </location>
</feature>
<feature type="transmembrane region" description="Helical" evidence="10">
    <location>
        <begin position="641"/>
        <end position="665"/>
    </location>
</feature>
<feature type="transmembrane region" description="Helical" evidence="10">
    <location>
        <begin position="993"/>
        <end position="1014"/>
    </location>
</feature>
<evidence type="ECO:0000313" key="11">
    <source>
        <dbReference type="EMBL" id="KAG5326900.1"/>
    </source>
</evidence>